<dbReference type="GO" id="GO:0016798">
    <property type="term" value="F:hydrolase activity, acting on glycosyl bonds"/>
    <property type="evidence" value="ECO:0007669"/>
    <property type="project" value="UniProtKB-KW"/>
</dbReference>
<feature type="domain" description="Phosphodiester glycosidase" evidence="3">
    <location>
        <begin position="160"/>
        <end position="332"/>
    </location>
</feature>
<gene>
    <name evidence="4" type="ORF">DWV06_03260</name>
</gene>
<dbReference type="PANTHER" id="PTHR40446:SF2">
    <property type="entry name" value="N-ACETYLGLUCOSAMINE-1-PHOSPHODIESTER ALPHA-N-ACETYLGLUCOSAMINIDASE"/>
    <property type="match status" value="1"/>
</dbReference>
<dbReference type="EMBL" id="QRCT01000012">
    <property type="protein sequence ID" value="RDU24501.1"/>
    <property type="molecule type" value="Genomic_DNA"/>
</dbReference>
<keyword evidence="2" id="KW-0812">Transmembrane</keyword>
<evidence type="ECO:0000313" key="4">
    <source>
        <dbReference type="EMBL" id="RDU24501.1"/>
    </source>
</evidence>
<dbReference type="OrthoDB" id="9809781at2"/>
<protein>
    <submittedName>
        <fullName evidence="4">Phosphodiester glycosidase family protein</fullName>
    </submittedName>
</protein>
<evidence type="ECO:0000259" key="3">
    <source>
        <dbReference type="Pfam" id="PF09992"/>
    </source>
</evidence>
<keyword evidence="2" id="KW-1133">Transmembrane helix</keyword>
<dbReference type="RefSeq" id="WP_115480734.1">
    <property type="nucleotide sequence ID" value="NZ_QRCT01000012.1"/>
</dbReference>
<comment type="caution">
    <text evidence="4">The sequence shown here is derived from an EMBL/GenBank/DDBJ whole genome shotgun (WGS) entry which is preliminary data.</text>
</comment>
<evidence type="ECO:0000256" key="1">
    <source>
        <dbReference type="SAM" id="MobiDB-lite"/>
    </source>
</evidence>
<accession>A0A371AY57</accession>
<feature type="region of interest" description="Disordered" evidence="1">
    <location>
        <begin position="45"/>
        <end position="76"/>
    </location>
</feature>
<dbReference type="PANTHER" id="PTHR40446">
    <property type="entry name" value="N-ACETYLGLUCOSAMINE-1-PHOSPHODIESTER ALPHA-N-ACETYLGLUCOSAMINIDASE"/>
    <property type="match status" value="1"/>
</dbReference>
<sequence length="336" mass="36680">MKQKKKLLPVWLIIVIDLLIIAAYTGGFYAFYYLTPRQLESSGIKTTQESSSSSTENNTGALTDSTDSSKTTNTTTSENWAEKFADKFTDTVVTTDSSYSSSNISITVNKCTQGSGNNIVTYYVADVYLASIDNLQTGFADDTYGVGYTDDVLGMDEEFNALLAMNGDYYGNGSNGVVVRNGEVYRETTNDSDVCVLYYDGTMKTYSSDEFDVEQAIADGAYQAWSFGPELLDESGNSKTSFNADGHVSQTNPRSAIGYYEPGHYCFVVVDGRQSGYSIGLDLLDFSQLFEELGCTAAYNLDGGKSSEMSFNDTFVNQPADGGREISDCIIIKEVE</sequence>
<reference evidence="4 5" key="1">
    <citation type="submission" date="2018-07" db="EMBL/GenBank/DDBJ databases">
        <title>Anaerosacharophilus polymeroproducens gen. nov. sp. nov., an anaerobic bacterium isolated from salt field.</title>
        <authorList>
            <person name="Kim W."/>
            <person name="Yang S.-H."/>
            <person name="Oh J."/>
            <person name="Lee J.-H."/>
            <person name="Kwon K.K."/>
        </authorList>
    </citation>
    <scope>NUCLEOTIDE SEQUENCE [LARGE SCALE GENOMIC DNA]</scope>
    <source>
        <strain evidence="4 5">MCWD5</strain>
    </source>
</reference>
<proteinExistence type="predicted"/>
<organism evidence="4 5">
    <name type="scientific">Anaerosacchariphilus polymeriproducens</name>
    <dbReference type="NCBI Taxonomy" id="1812858"/>
    <lineage>
        <taxon>Bacteria</taxon>
        <taxon>Bacillati</taxon>
        <taxon>Bacillota</taxon>
        <taxon>Clostridia</taxon>
        <taxon>Lachnospirales</taxon>
        <taxon>Lachnospiraceae</taxon>
        <taxon>Anaerosacchariphilus</taxon>
    </lineage>
</organism>
<dbReference type="AlphaFoldDB" id="A0A371AY57"/>
<dbReference type="Pfam" id="PF09992">
    <property type="entry name" value="NAGPA"/>
    <property type="match status" value="1"/>
</dbReference>
<keyword evidence="5" id="KW-1185">Reference proteome</keyword>
<keyword evidence="4" id="KW-0326">Glycosidase</keyword>
<evidence type="ECO:0000256" key="2">
    <source>
        <dbReference type="SAM" id="Phobius"/>
    </source>
</evidence>
<feature type="transmembrane region" description="Helical" evidence="2">
    <location>
        <begin position="7"/>
        <end position="32"/>
    </location>
</feature>
<keyword evidence="4" id="KW-0378">Hydrolase</keyword>
<evidence type="ECO:0000313" key="5">
    <source>
        <dbReference type="Proteomes" id="UP000255036"/>
    </source>
</evidence>
<dbReference type="InterPro" id="IPR018711">
    <property type="entry name" value="NAGPA"/>
</dbReference>
<keyword evidence="2" id="KW-0472">Membrane</keyword>
<name>A0A371AY57_9FIRM</name>
<dbReference type="Proteomes" id="UP000255036">
    <property type="component" value="Unassembled WGS sequence"/>
</dbReference>